<feature type="domain" description="DUF1559" evidence="2">
    <location>
        <begin position="37"/>
        <end position="332"/>
    </location>
</feature>
<dbReference type="Proteomes" id="UP000317421">
    <property type="component" value="Unassembled WGS sequence"/>
</dbReference>
<dbReference type="AlphaFoldDB" id="A0A5C6A0S4"/>
<keyword evidence="1" id="KW-1133">Transmembrane helix</keyword>
<dbReference type="Pfam" id="PF07963">
    <property type="entry name" value="N_methyl"/>
    <property type="match status" value="1"/>
</dbReference>
<dbReference type="EMBL" id="SJPR01000009">
    <property type="protein sequence ID" value="TWT92841.1"/>
    <property type="molecule type" value="Genomic_DNA"/>
</dbReference>
<dbReference type="NCBIfam" id="TIGR04294">
    <property type="entry name" value="pre_pil_HX9DG"/>
    <property type="match status" value="1"/>
</dbReference>
<dbReference type="NCBIfam" id="TIGR02532">
    <property type="entry name" value="IV_pilin_GFxxxE"/>
    <property type="match status" value="1"/>
</dbReference>
<keyword evidence="1" id="KW-0812">Transmembrane</keyword>
<gene>
    <name evidence="3" type="primary">xcpT_11</name>
    <name evidence="3" type="ORF">Pla108_39810</name>
</gene>
<accession>A0A5C6A0S4</accession>
<proteinExistence type="predicted"/>
<dbReference type="RefSeq" id="WP_197526743.1">
    <property type="nucleotide sequence ID" value="NZ_SJPR01000009.1"/>
</dbReference>
<evidence type="ECO:0000313" key="4">
    <source>
        <dbReference type="Proteomes" id="UP000317421"/>
    </source>
</evidence>
<evidence type="ECO:0000259" key="2">
    <source>
        <dbReference type="Pfam" id="PF07596"/>
    </source>
</evidence>
<dbReference type="InterPro" id="IPR027558">
    <property type="entry name" value="Pre_pil_HX9DG_C"/>
</dbReference>
<keyword evidence="1" id="KW-0472">Membrane</keyword>
<dbReference type="PANTHER" id="PTHR30093">
    <property type="entry name" value="GENERAL SECRETION PATHWAY PROTEIN G"/>
    <property type="match status" value="1"/>
</dbReference>
<dbReference type="Pfam" id="PF07596">
    <property type="entry name" value="SBP_bac_10"/>
    <property type="match status" value="1"/>
</dbReference>
<organism evidence="3 4">
    <name type="scientific">Botrimarina colliarenosi</name>
    <dbReference type="NCBI Taxonomy" id="2528001"/>
    <lineage>
        <taxon>Bacteria</taxon>
        <taxon>Pseudomonadati</taxon>
        <taxon>Planctomycetota</taxon>
        <taxon>Planctomycetia</taxon>
        <taxon>Pirellulales</taxon>
        <taxon>Lacipirellulaceae</taxon>
        <taxon>Botrimarina</taxon>
    </lineage>
</organism>
<protein>
    <submittedName>
        <fullName evidence="3">Type II secretion system protein G</fullName>
    </submittedName>
</protein>
<sequence>MCQLTRRRSLGAFTLVELLVVIAIIGILVALLLPAVQAARESARRTQCVNNLKNLAIGLHNYHDTNGEFPPLVKTESPTVGVDTRLAPNWAILTLPFLEEQNLFDRFDLDVPNARISDGAGPDEAGDWSERGAELAVMLCPSDLGAGNPFTGSVTRQGSGGIVSGSTDGNWARGNYGLNGIQFWPDSWKDTDTEGRPYADDWNVGVSSINKGLRIGQITDGTSKTLMVAELRVGLVPEDRRGVWAMGMCGSSWHCRHATNGSTTINDCVNDDDILMDGTVLSQNKPAFATECMSIGYNQRSGQSIVRSLHPGGVNAALADASVRFVSDFIESGVQPFQGSAASKIGGIATDGSTSPELFATWQRLCVARDGYVMSLE</sequence>
<dbReference type="Gene3D" id="3.30.700.10">
    <property type="entry name" value="Glycoprotein, Type 4 Pilin"/>
    <property type="match status" value="1"/>
</dbReference>
<feature type="transmembrane region" description="Helical" evidence="1">
    <location>
        <begin position="12"/>
        <end position="36"/>
    </location>
</feature>
<dbReference type="InterPro" id="IPR012902">
    <property type="entry name" value="N_methyl_site"/>
</dbReference>
<evidence type="ECO:0000256" key="1">
    <source>
        <dbReference type="SAM" id="Phobius"/>
    </source>
</evidence>
<dbReference type="InterPro" id="IPR011453">
    <property type="entry name" value="DUF1559"/>
</dbReference>
<dbReference type="InterPro" id="IPR045584">
    <property type="entry name" value="Pilin-like"/>
</dbReference>
<dbReference type="PANTHER" id="PTHR30093:SF2">
    <property type="entry name" value="TYPE II SECRETION SYSTEM PROTEIN H"/>
    <property type="match status" value="1"/>
</dbReference>
<dbReference type="SUPFAM" id="SSF54523">
    <property type="entry name" value="Pili subunits"/>
    <property type="match status" value="1"/>
</dbReference>
<name>A0A5C6A0S4_9BACT</name>
<evidence type="ECO:0000313" key="3">
    <source>
        <dbReference type="EMBL" id="TWT92841.1"/>
    </source>
</evidence>
<reference evidence="3 4" key="1">
    <citation type="submission" date="2019-02" db="EMBL/GenBank/DDBJ databases">
        <title>Deep-cultivation of Planctomycetes and their phenomic and genomic characterization uncovers novel biology.</title>
        <authorList>
            <person name="Wiegand S."/>
            <person name="Jogler M."/>
            <person name="Boedeker C."/>
            <person name="Pinto D."/>
            <person name="Vollmers J."/>
            <person name="Rivas-Marin E."/>
            <person name="Kohn T."/>
            <person name="Peeters S.H."/>
            <person name="Heuer A."/>
            <person name="Rast P."/>
            <person name="Oberbeckmann S."/>
            <person name="Bunk B."/>
            <person name="Jeske O."/>
            <person name="Meyerdierks A."/>
            <person name="Storesund J.E."/>
            <person name="Kallscheuer N."/>
            <person name="Luecker S."/>
            <person name="Lage O.M."/>
            <person name="Pohl T."/>
            <person name="Merkel B.J."/>
            <person name="Hornburger P."/>
            <person name="Mueller R.-W."/>
            <person name="Bruemmer F."/>
            <person name="Labrenz M."/>
            <person name="Spormann A.M."/>
            <person name="Op Den Camp H."/>
            <person name="Overmann J."/>
            <person name="Amann R."/>
            <person name="Jetten M.S.M."/>
            <person name="Mascher T."/>
            <person name="Medema M.H."/>
            <person name="Devos D.P."/>
            <person name="Kaster A.-K."/>
            <person name="Ovreas L."/>
            <person name="Rohde M."/>
            <person name="Galperin M.Y."/>
            <person name="Jogler C."/>
        </authorList>
    </citation>
    <scope>NUCLEOTIDE SEQUENCE [LARGE SCALE GENOMIC DNA]</scope>
    <source>
        <strain evidence="3 4">Pla108</strain>
    </source>
</reference>
<comment type="caution">
    <text evidence="3">The sequence shown here is derived from an EMBL/GenBank/DDBJ whole genome shotgun (WGS) entry which is preliminary data.</text>
</comment>
<keyword evidence="4" id="KW-1185">Reference proteome</keyword>